<proteinExistence type="predicted"/>
<dbReference type="InterPro" id="IPR000595">
    <property type="entry name" value="cNMP-bd_dom"/>
</dbReference>
<evidence type="ECO:0000313" key="4">
    <source>
        <dbReference type="Proteomes" id="UP001223336"/>
    </source>
</evidence>
<dbReference type="GO" id="GO:0003700">
    <property type="term" value="F:DNA-binding transcription factor activity"/>
    <property type="evidence" value="ECO:0007669"/>
    <property type="project" value="TreeGrafter"/>
</dbReference>
<evidence type="ECO:0000313" key="2">
    <source>
        <dbReference type="EMBL" id="MDQ5769373.1"/>
    </source>
</evidence>
<dbReference type="Proteomes" id="UP001223336">
    <property type="component" value="Unassembled WGS sequence"/>
</dbReference>
<dbReference type="Proteomes" id="UP001229862">
    <property type="component" value="Chromosome"/>
</dbReference>
<dbReference type="Gene3D" id="2.60.120.10">
    <property type="entry name" value="Jelly Rolls"/>
    <property type="match status" value="1"/>
</dbReference>
<dbReference type="SMART" id="SM00100">
    <property type="entry name" value="cNMP"/>
    <property type="match status" value="1"/>
</dbReference>
<name>A0AA51MJI0_9GAMM</name>
<gene>
    <name evidence="2" type="ORF">RCC75_12585</name>
    <name evidence="3" type="ORF">RCG00_11880</name>
</gene>
<dbReference type="RefSeq" id="WP_308135257.1">
    <property type="nucleotide sequence ID" value="NZ_CP133197.1"/>
</dbReference>
<feature type="domain" description="Cyclic nucleotide-binding" evidence="1">
    <location>
        <begin position="1"/>
        <end position="73"/>
    </location>
</feature>
<dbReference type="InterPro" id="IPR018490">
    <property type="entry name" value="cNMP-bd_dom_sf"/>
</dbReference>
<dbReference type="SUPFAM" id="SSF51206">
    <property type="entry name" value="cAMP-binding domain-like"/>
    <property type="match status" value="1"/>
</dbReference>
<dbReference type="EMBL" id="CP133217">
    <property type="protein sequence ID" value="WML85005.1"/>
    <property type="molecule type" value="Genomic_DNA"/>
</dbReference>
<accession>A0AA51MJI0</accession>
<dbReference type="InterPro" id="IPR050397">
    <property type="entry name" value="Env_Response_Regulators"/>
</dbReference>
<protein>
    <submittedName>
        <fullName evidence="3">Crp/Fnr family transcriptional regulator</fullName>
    </submittedName>
</protein>
<dbReference type="PANTHER" id="PTHR24567">
    <property type="entry name" value="CRP FAMILY TRANSCRIPTIONAL REGULATORY PROTEIN"/>
    <property type="match status" value="1"/>
</dbReference>
<evidence type="ECO:0000313" key="3">
    <source>
        <dbReference type="EMBL" id="WML85005.1"/>
    </source>
</evidence>
<organism evidence="3">
    <name type="scientific">Thiothrix subterranea</name>
    <dbReference type="NCBI Taxonomy" id="2735563"/>
    <lineage>
        <taxon>Bacteria</taxon>
        <taxon>Pseudomonadati</taxon>
        <taxon>Pseudomonadota</taxon>
        <taxon>Gammaproteobacteria</taxon>
        <taxon>Thiotrichales</taxon>
        <taxon>Thiotrichaceae</taxon>
        <taxon>Thiothrix</taxon>
    </lineage>
</organism>
<dbReference type="PROSITE" id="PS50042">
    <property type="entry name" value="CNMP_BINDING_3"/>
    <property type="match status" value="1"/>
</dbReference>
<reference evidence="3 4" key="1">
    <citation type="submission" date="2023-08" db="EMBL/GenBank/DDBJ databases">
        <title>New molecular markers tilS and rpoB for phylogenetic and monitoring studies of the genus Thiothrix biodiversity.</title>
        <authorList>
            <person name="Ravin N.V."/>
            <person name="Smolyakov D."/>
            <person name="Markov N.D."/>
            <person name="Beletsky A.V."/>
            <person name="Mardanov A.V."/>
            <person name="Rudenko T.S."/>
            <person name="Grabovich M.Y."/>
        </authorList>
    </citation>
    <scope>NUCLEOTIDE SEQUENCE</scope>
    <source>
        <strain evidence="3">DNT52</strain>
        <strain evidence="2 4">H33</strain>
    </source>
</reference>
<keyword evidence="4" id="KW-1185">Reference proteome</keyword>
<sequence length="176" mass="19467">MSESLITQLQTLPDSKQRQLAAGAFLFHQGDSVEALFVVLAGEVRLIRHQPDGGSITLQRATAGQVLAEASLYVPCYHCHAVAEKAACLHVLPKAVVFARLQSDADFAQQWAAYLAREVQQARLRSEWLSLKTVAARLDGWLNWHGGKLPPKGEWKALAEQLSISPEALYREIAKR</sequence>
<evidence type="ECO:0000259" key="1">
    <source>
        <dbReference type="PROSITE" id="PS50042"/>
    </source>
</evidence>
<dbReference type="PANTHER" id="PTHR24567:SF74">
    <property type="entry name" value="HTH-TYPE TRANSCRIPTIONAL REGULATOR ARCR"/>
    <property type="match status" value="1"/>
</dbReference>
<dbReference type="GO" id="GO:0005829">
    <property type="term" value="C:cytosol"/>
    <property type="evidence" value="ECO:0007669"/>
    <property type="project" value="TreeGrafter"/>
</dbReference>
<dbReference type="CDD" id="cd00038">
    <property type="entry name" value="CAP_ED"/>
    <property type="match status" value="1"/>
</dbReference>
<dbReference type="AlphaFoldDB" id="A0AA51MJI0"/>
<dbReference type="EMBL" id="JAVFKN010000016">
    <property type="protein sequence ID" value="MDQ5769373.1"/>
    <property type="molecule type" value="Genomic_DNA"/>
</dbReference>
<dbReference type="Pfam" id="PF00027">
    <property type="entry name" value="cNMP_binding"/>
    <property type="match status" value="1"/>
</dbReference>
<dbReference type="InterPro" id="IPR014710">
    <property type="entry name" value="RmlC-like_jellyroll"/>
</dbReference>